<dbReference type="GO" id="GO:0005634">
    <property type="term" value="C:nucleus"/>
    <property type="evidence" value="ECO:0007669"/>
    <property type="project" value="TreeGrafter"/>
</dbReference>
<feature type="region of interest" description="Disordered" evidence="1">
    <location>
        <begin position="182"/>
        <end position="214"/>
    </location>
</feature>
<protein>
    <submittedName>
        <fullName evidence="4">PCI domain-containing protein</fullName>
    </submittedName>
</protein>
<feature type="domain" description="PCI" evidence="2">
    <location>
        <begin position="558"/>
        <end position="717"/>
    </location>
</feature>
<accession>A0A0N5AIX6</accession>
<sequence length="717" mass="81306">MSDSVLQTSSKVELNNSREQNDNIANYEGTTAAANIPMPSDSQKKTTSTSGNDMEFHNDAWERAQAALKKVAPNAPSISQPASFYPTTEQAYQDMQTYMMQYYPWMAARSAYEMQYAPPSLPQYSQPMDMTAGSCMNPYFFYGRGSLRPTTRPLPLNRCRPSSTFTSNNACAVRPVLSRTSTATTTTATSAAHITAGNTATSPSSGSFEQPTVRPSVRQPFSQHSAKNSFLNRGSLGDGAPIRFNIGRPCNVASTTSLTGNALQKTVIPDNVRRYVERAYMALEKKEDRSKLEEYLKKKLNPLLTSGAAKNVDWDKEPLPSEVNFEVKVEWTPANELRKATNVSARENPIGSWHSPNRNGHSSSFTLSPSRKKEKKRHAGVNNRHDLSDHSISPEGSRSSKSPHKDSKKLKKRKKGGRKTKWTADERSNSRREERARRFAREEESFRPSRPMADLRKKLDHDNFNACSSEVIVGTSTEVEKPFFRLTTAPDPSVVRPLHILEKALKLVQRKYAEHGDYIYANDQLKSIRQDLMIQRIRTTFTVSVYETNARIAIERSDREEFNQCQSQLKLLYSEIRNCPNEFEFTAYRLLYYIAAANTIDQASLLLELKEEAREDRCVAYALKVREAWAMSNYVRLFKLYNEAPRMASYVMDLFMERERKAALSAFLKSYRPSISVSALMNKLSMSETDLCEWLEKLGIKVENGILDCRLYSNVLF</sequence>
<feature type="compositionally biased region" description="Polar residues" evidence="1">
    <location>
        <begin position="1"/>
        <end position="33"/>
    </location>
</feature>
<feature type="compositionally biased region" description="Polar residues" evidence="1">
    <location>
        <begin position="196"/>
        <end position="210"/>
    </location>
</feature>
<dbReference type="InterPro" id="IPR000717">
    <property type="entry name" value="PCI_dom"/>
</dbReference>
<dbReference type="InterPro" id="IPR005062">
    <property type="entry name" value="SAC3/GANP/THP3_conserved"/>
</dbReference>
<feature type="compositionally biased region" description="Basic residues" evidence="1">
    <location>
        <begin position="370"/>
        <end position="379"/>
    </location>
</feature>
<dbReference type="WBParaSite" id="SMUV_0000438701-mRNA-1">
    <property type="protein sequence ID" value="SMUV_0000438701-mRNA-1"/>
    <property type="gene ID" value="SMUV_0000438701"/>
</dbReference>
<organism evidence="3 4">
    <name type="scientific">Syphacia muris</name>
    <dbReference type="NCBI Taxonomy" id="451379"/>
    <lineage>
        <taxon>Eukaryota</taxon>
        <taxon>Metazoa</taxon>
        <taxon>Ecdysozoa</taxon>
        <taxon>Nematoda</taxon>
        <taxon>Chromadorea</taxon>
        <taxon>Rhabditida</taxon>
        <taxon>Spirurina</taxon>
        <taxon>Oxyuridomorpha</taxon>
        <taxon>Oxyuroidea</taxon>
        <taxon>Oxyuridae</taxon>
        <taxon>Syphacia</taxon>
    </lineage>
</organism>
<name>A0A0N5AIX6_9BILA</name>
<evidence type="ECO:0000256" key="1">
    <source>
        <dbReference type="SAM" id="MobiDB-lite"/>
    </source>
</evidence>
<keyword evidence="3" id="KW-1185">Reference proteome</keyword>
<dbReference type="PROSITE" id="PS50250">
    <property type="entry name" value="PCI"/>
    <property type="match status" value="1"/>
</dbReference>
<feature type="region of interest" description="Disordered" evidence="1">
    <location>
        <begin position="340"/>
        <end position="447"/>
    </location>
</feature>
<feature type="compositionally biased region" description="Polar residues" evidence="1">
    <location>
        <begin position="354"/>
        <end position="369"/>
    </location>
</feature>
<feature type="region of interest" description="Disordered" evidence="1">
    <location>
        <begin position="1"/>
        <end position="54"/>
    </location>
</feature>
<dbReference type="PANTHER" id="PTHR12436:SF4">
    <property type="entry name" value="LEUKOCYTE RECEPTOR CLUSTER MEMBER 8"/>
    <property type="match status" value="1"/>
</dbReference>
<evidence type="ECO:0000313" key="4">
    <source>
        <dbReference type="WBParaSite" id="SMUV_0000438701-mRNA-1"/>
    </source>
</evidence>
<feature type="compositionally biased region" description="Basic residues" evidence="1">
    <location>
        <begin position="406"/>
        <end position="421"/>
    </location>
</feature>
<dbReference type="AlphaFoldDB" id="A0A0N5AIX6"/>
<feature type="compositionally biased region" description="Basic and acidic residues" evidence="1">
    <location>
        <begin position="422"/>
        <end position="447"/>
    </location>
</feature>
<dbReference type="Proteomes" id="UP000046393">
    <property type="component" value="Unplaced"/>
</dbReference>
<dbReference type="Gene3D" id="1.25.40.990">
    <property type="match status" value="1"/>
</dbReference>
<feature type="compositionally biased region" description="Low complexity" evidence="1">
    <location>
        <begin position="182"/>
        <end position="192"/>
    </location>
</feature>
<proteinExistence type="predicted"/>
<dbReference type="Pfam" id="PF03399">
    <property type="entry name" value="SAC3_GANP"/>
    <property type="match status" value="1"/>
</dbReference>
<evidence type="ECO:0000313" key="3">
    <source>
        <dbReference type="Proteomes" id="UP000046393"/>
    </source>
</evidence>
<evidence type="ECO:0000259" key="2">
    <source>
        <dbReference type="PROSITE" id="PS50250"/>
    </source>
</evidence>
<dbReference type="STRING" id="451379.A0A0N5AIX6"/>
<dbReference type="PANTHER" id="PTHR12436">
    <property type="entry name" value="80 KDA MCM3-ASSOCIATED PROTEIN"/>
    <property type="match status" value="1"/>
</dbReference>
<reference evidence="4" key="1">
    <citation type="submission" date="2016-03" db="UniProtKB">
        <authorList>
            <consortium name="WormBaseParasite"/>
        </authorList>
    </citation>
    <scope>IDENTIFICATION</scope>
</reference>
<dbReference type="InterPro" id="IPR045107">
    <property type="entry name" value="SAC3/GANP/THP3"/>
</dbReference>